<dbReference type="AlphaFoldDB" id="A0A1I3EIG4"/>
<evidence type="ECO:0000313" key="3">
    <source>
        <dbReference type="Proteomes" id="UP000183639"/>
    </source>
</evidence>
<gene>
    <name evidence="2" type="ORF">SAMN04487861_11065</name>
</gene>
<proteinExistence type="predicted"/>
<feature type="coiled-coil region" evidence="1">
    <location>
        <begin position="218"/>
        <end position="245"/>
    </location>
</feature>
<dbReference type="EMBL" id="FOQK01000010">
    <property type="protein sequence ID" value="SFH98784.1"/>
    <property type="molecule type" value="Genomic_DNA"/>
</dbReference>
<reference evidence="2 3" key="1">
    <citation type="submission" date="2016-10" db="EMBL/GenBank/DDBJ databases">
        <authorList>
            <person name="de Groot N.N."/>
        </authorList>
    </citation>
    <scope>NUCLEOTIDE SEQUENCE [LARGE SCALE GENOMIC DNA]</scope>
    <source>
        <strain evidence="2 3">Z108</strain>
    </source>
</reference>
<evidence type="ECO:0000256" key="1">
    <source>
        <dbReference type="SAM" id="Coils"/>
    </source>
</evidence>
<name>A0A1I3EIG4_SELRU</name>
<sequence length="273" mass="31609">MPPTGMRDIVHIGQRIYNSKTCGWEIGIKGIIKPAGYFLCCYAKHVSSIFFYKTVYIVEALCNIGGVLMLDEKECFFKVAESLKKYRRAELKNEDGKSVLDDMYVDLLEGDLVLNKCLLDNTTYLIGRKGTGKSTIFLKLEEEYRKRKGYFPCYIDAKTIFESSKSQSIGMDDVILQPMDKTTVDKYLVAREFIGEVLSRIYVEIDNQRKTVFQKIKNSIIGDKNEKLKNEIDNLKRSIKENKEIREITLPGIIQVKKRLRNQMEKLKKRRGI</sequence>
<organism evidence="2 3">
    <name type="scientific">Selenomonas ruminantium</name>
    <dbReference type="NCBI Taxonomy" id="971"/>
    <lineage>
        <taxon>Bacteria</taxon>
        <taxon>Bacillati</taxon>
        <taxon>Bacillota</taxon>
        <taxon>Negativicutes</taxon>
        <taxon>Selenomonadales</taxon>
        <taxon>Selenomonadaceae</taxon>
        <taxon>Selenomonas</taxon>
    </lineage>
</organism>
<dbReference type="InterPro" id="IPR027417">
    <property type="entry name" value="P-loop_NTPase"/>
</dbReference>
<protein>
    <submittedName>
        <fullName evidence="2">Uncharacterized protein</fullName>
    </submittedName>
</protein>
<keyword evidence="1" id="KW-0175">Coiled coil</keyword>
<dbReference type="Proteomes" id="UP000183639">
    <property type="component" value="Unassembled WGS sequence"/>
</dbReference>
<evidence type="ECO:0000313" key="2">
    <source>
        <dbReference type="EMBL" id="SFH98784.1"/>
    </source>
</evidence>
<dbReference type="RefSeq" id="WP_177207176.1">
    <property type="nucleotide sequence ID" value="NZ_FOQK01000010.1"/>
</dbReference>
<accession>A0A1I3EIG4</accession>
<dbReference type="SUPFAM" id="SSF52540">
    <property type="entry name" value="P-loop containing nucleoside triphosphate hydrolases"/>
    <property type="match status" value="1"/>
</dbReference>